<gene>
    <name evidence="1" type="ORF">ACFQZU_10600</name>
</gene>
<sequence length="173" mass="19203">MSGDSGAYLMVIGDREALGWILSTQQTAFPAARRGEAAKLAAGDRMLLYTTRGCFHNPTRDQGRVIAAAAVQGPVVQDEDPVRFGEREFPLRCPLLITEAAPFGSGVVLADHVENLHMFPDPRSWSTRLRRSPVAVDDHDDAYITERLQRYVRPLAEAVEDYTARATPARPRR</sequence>
<dbReference type="SUPFAM" id="SSF88697">
    <property type="entry name" value="PUA domain-like"/>
    <property type="match status" value="1"/>
</dbReference>
<dbReference type="Gene3D" id="3.10.590.10">
    <property type="entry name" value="ph1033 like domains"/>
    <property type="match status" value="1"/>
</dbReference>
<comment type="caution">
    <text evidence="1">The sequence shown here is derived from an EMBL/GenBank/DDBJ whole genome shotgun (WGS) entry which is preliminary data.</text>
</comment>
<dbReference type="EMBL" id="JBHTHR010000291">
    <property type="protein sequence ID" value="MFD0801763.1"/>
    <property type="molecule type" value="Genomic_DNA"/>
</dbReference>
<accession>A0ABW3BG81</accession>
<evidence type="ECO:0008006" key="3">
    <source>
        <dbReference type="Google" id="ProtNLM"/>
    </source>
</evidence>
<name>A0ABW3BG81_9ACTN</name>
<dbReference type="Proteomes" id="UP001596956">
    <property type="component" value="Unassembled WGS sequence"/>
</dbReference>
<dbReference type="InterPro" id="IPR015947">
    <property type="entry name" value="PUA-like_sf"/>
</dbReference>
<keyword evidence="2" id="KW-1185">Reference proteome</keyword>
<reference evidence="2" key="1">
    <citation type="journal article" date="2019" name="Int. J. Syst. Evol. Microbiol.">
        <title>The Global Catalogue of Microorganisms (GCM) 10K type strain sequencing project: providing services to taxonomists for standard genome sequencing and annotation.</title>
        <authorList>
            <consortium name="The Broad Institute Genomics Platform"/>
            <consortium name="The Broad Institute Genome Sequencing Center for Infectious Disease"/>
            <person name="Wu L."/>
            <person name="Ma J."/>
        </authorList>
    </citation>
    <scope>NUCLEOTIDE SEQUENCE [LARGE SCALE GENOMIC DNA]</scope>
    <source>
        <strain evidence="2">CCUG 63369</strain>
    </source>
</reference>
<organism evidence="1 2">
    <name type="scientific">Streptomonospora algeriensis</name>
    <dbReference type="NCBI Taxonomy" id="995084"/>
    <lineage>
        <taxon>Bacteria</taxon>
        <taxon>Bacillati</taxon>
        <taxon>Actinomycetota</taxon>
        <taxon>Actinomycetes</taxon>
        <taxon>Streptosporangiales</taxon>
        <taxon>Nocardiopsidaceae</taxon>
        <taxon>Streptomonospora</taxon>
    </lineage>
</organism>
<evidence type="ECO:0000313" key="1">
    <source>
        <dbReference type="EMBL" id="MFD0801763.1"/>
    </source>
</evidence>
<evidence type="ECO:0000313" key="2">
    <source>
        <dbReference type="Proteomes" id="UP001596956"/>
    </source>
</evidence>
<proteinExistence type="predicted"/>
<protein>
    <recommendedName>
        <fullName evidence="3">EVE domain-containing protein</fullName>
    </recommendedName>
</protein>